<dbReference type="Proteomes" id="UP001302812">
    <property type="component" value="Unassembled WGS sequence"/>
</dbReference>
<proteinExistence type="predicted"/>
<dbReference type="EMBL" id="MU853333">
    <property type="protein sequence ID" value="KAK4116099.1"/>
    <property type="molecule type" value="Genomic_DNA"/>
</dbReference>
<dbReference type="AlphaFoldDB" id="A0AAN6TKD4"/>
<evidence type="ECO:0000313" key="2">
    <source>
        <dbReference type="Proteomes" id="UP001302812"/>
    </source>
</evidence>
<accession>A0AAN6TKD4</accession>
<organism evidence="1 2">
    <name type="scientific">Canariomyces notabilis</name>
    <dbReference type="NCBI Taxonomy" id="2074819"/>
    <lineage>
        <taxon>Eukaryota</taxon>
        <taxon>Fungi</taxon>
        <taxon>Dikarya</taxon>
        <taxon>Ascomycota</taxon>
        <taxon>Pezizomycotina</taxon>
        <taxon>Sordariomycetes</taxon>
        <taxon>Sordariomycetidae</taxon>
        <taxon>Sordariales</taxon>
        <taxon>Chaetomiaceae</taxon>
        <taxon>Canariomyces</taxon>
    </lineage>
</organism>
<sequence length="596" mass="66497">MAPPDAPSTHLSAPAPASSGNVQYQLEIMSVVRTVSALGVGGLKMIQMSGVDIHTIACLEALGEITPASSEFRTKVQQTRATQRSKRWLLHALVEYGSGTNAVVDQLLTVRAGENILSLLVALCSVLDDGAIEALSVLYDRLKILPKSIPSISQLQRVRQVCLPLTRMMDFKDRVLWAHQHILESAFAQRPDFVPTEAVPGSKAIAELVIAYSREVLGLGVCIVGADDAIIPMNCSYETASVVVLPTHNGGEAERLQHLEAPTDIIVLSRDQQKIDAMSWYVTCGEGGSDFFQVMAGWNVRDRLELGNLTFSIAKEYVEHRIHTGDRAYALKGTLYYALSLEDTLQNLRVILGLLGLPGPLSFIPDWEEEHFTESDPNERDSRLVLKLFSRMEQDWGNPAFCHKCPGVPRFRPEELSSFPNFCVPCKLRDAVLGIAYRASCLAFTDWAAHNRHMSLRRGLGAFRYFTLHDSAIKRITLNEEVLLEELMTVLSGTHNALDRMYCVKKKFIGVDLDGVLLLNRRAVEPNLEPGPIFIIREGEFSLNGERRQYIEQSRWYANISTAPPYDFMSDPGDDHEPVEMGMRTVTAEARNWEKE</sequence>
<gene>
    <name evidence="1" type="ORF">N656DRAFT_794439</name>
</gene>
<protein>
    <submittedName>
        <fullName evidence="1">Uncharacterized protein</fullName>
    </submittedName>
</protein>
<keyword evidence="2" id="KW-1185">Reference proteome</keyword>
<evidence type="ECO:0000313" key="1">
    <source>
        <dbReference type="EMBL" id="KAK4116099.1"/>
    </source>
</evidence>
<dbReference type="RefSeq" id="XP_064673669.1">
    <property type="nucleotide sequence ID" value="XM_064817273.1"/>
</dbReference>
<reference evidence="1" key="2">
    <citation type="submission" date="2023-05" db="EMBL/GenBank/DDBJ databases">
        <authorList>
            <consortium name="Lawrence Berkeley National Laboratory"/>
            <person name="Steindorff A."/>
            <person name="Hensen N."/>
            <person name="Bonometti L."/>
            <person name="Westerberg I."/>
            <person name="Brannstrom I.O."/>
            <person name="Guillou S."/>
            <person name="Cros-Aarteil S."/>
            <person name="Calhoun S."/>
            <person name="Haridas S."/>
            <person name="Kuo A."/>
            <person name="Mondo S."/>
            <person name="Pangilinan J."/>
            <person name="Riley R."/>
            <person name="Labutti K."/>
            <person name="Andreopoulos B."/>
            <person name="Lipzen A."/>
            <person name="Chen C."/>
            <person name="Yanf M."/>
            <person name="Daum C."/>
            <person name="Ng V."/>
            <person name="Clum A."/>
            <person name="Ohm R."/>
            <person name="Martin F."/>
            <person name="Silar P."/>
            <person name="Natvig D."/>
            <person name="Lalanne C."/>
            <person name="Gautier V."/>
            <person name="Ament-Velasquez S.L."/>
            <person name="Kruys A."/>
            <person name="Hutchinson M.I."/>
            <person name="Powell A.J."/>
            <person name="Barry K."/>
            <person name="Miller A.N."/>
            <person name="Grigoriev I.V."/>
            <person name="Debuchy R."/>
            <person name="Gladieux P."/>
            <person name="Thoren M.H."/>
            <person name="Johannesson H."/>
        </authorList>
    </citation>
    <scope>NUCLEOTIDE SEQUENCE</scope>
    <source>
        <strain evidence="1">CBS 508.74</strain>
    </source>
</reference>
<dbReference type="GeneID" id="89941398"/>
<reference evidence="1" key="1">
    <citation type="journal article" date="2023" name="Mol. Phylogenet. Evol.">
        <title>Genome-scale phylogeny and comparative genomics of the fungal order Sordariales.</title>
        <authorList>
            <person name="Hensen N."/>
            <person name="Bonometti L."/>
            <person name="Westerberg I."/>
            <person name="Brannstrom I.O."/>
            <person name="Guillou S."/>
            <person name="Cros-Aarteil S."/>
            <person name="Calhoun S."/>
            <person name="Haridas S."/>
            <person name="Kuo A."/>
            <person name="Mondo S."/>
            <person name="Pangilinan J."/>
            <person name="Riley R."/>
            <person name="LaButti K."/>
            <person name="Andreopoulos B."/>
            <person name="Lipzen A."/>
            <person name="Chen C."/>
            <person name="Yan M."/>
            <person name="Daum C."/>
            <person name="Ng V."/>
            <person name="Clum A."/>
            <person name="Steindorff A."/>
            <person name="Ohm R.A."/>
            <person name="Martin F."/>
            <person name="Silar P."/>
            <person name="Natvig D.O."/>
            <person name="Lalanne C."/>
            <person name="Gautier V."/>
            <person name="Ament-Velasquez S.L."/>
            <person name="Kruys A."/>
            <person name="Hutchinson M.I."/>
            <person name="Powell A.J."/>
            <person name="Barry K."/>
            <person name="Miller A.N."/>
            <person name="Grigoriev I.V."/>
            <person name="Debuchy R."/>
            <person name="Gladieux P."/>
            <person name="Hiltunen Thoren M."/>
            <person name="Johannesson H."/>
        </authorList>
    </citation>
    <scope>NUCLEOTIDE SEQUENCE</scope>
    <source>
        <strain evidence="1">CBS 508.74</strain>
    </source>
</reference>
<name>A0AAN6TKD4_9PEZI</name>
<comment type="caution">
    <text evidence="1">The sequence shown here is derived from an EMBL/GenBank/DDBJ whole genome shotgun (WGS) entry which is preliminary data.</text>
</comment>